<evidence type="ECO:0000313" key="4">
    <source>
        <dbReference type="Proteomes" id="UP000185062"/>
    </source>
</evidence>
<dbReference type="STRING" id="44575.SAMN05216419_100317"/>
<proteinExistence type="inferred from homology"/>
<dbReference type="RefSeq" id="WP_028460781.1">
    <property type="nucleotide sequence ID" value="NZ_FSRO01000001.1"/>
</dbReference>
<dbReference type="Proteomes" id="UP000185062">
    <property type="component" value="Unassembled WGS sequence"/>
</dbReference>
<gene>
    <name evidence="3" type="ORF">SAMN02743940_2401</name>
</gene>
<sequence length="442" mass="49765">MDTSILLKQLVPKVFSPEESVVANNSPTIAMSSSIKRHAKLWELSETYHCPIIGTCLSISDLEKFARSFNFTASLRNEFALHVETVNRVSTRNEVSKAIHKFLNKKYQTYVTDFEVARSDTDVLALWRKYSIHGEVAGALWAGFTHKAASNETRKIIYADMHMLSHQVGAGQATDMRRLARLEKENTEIKFALKQQQQQQTRNEVRLRKQLHATESELENLRQSGNEVAVLRARIAALESGVAMVEMGQRLMSLTMANEQLQMTSERVSTLAKLLETTNNKAAILLRERNMLVSEKKTLEQFLLTKNTPDESKRKSLLPHMHSMRNSCILCVGGRITLLPQYRMLAEQLGIRLIHHDGGQQKALSRLHSMVDSADAVICPTDCVSHAAYYQLKRHCRRTGKRCLLFKGASVSGFTTALATLSSDPTNVSRSAIKCVPEIIEK</sequence>
<evidence type="ECO:0000256" key="2">
    <source>
        <dbReference type="SAM" id="Coils"/>
    </source>
</evidence>
<accession>A0A1N6J8L6</accession>
<reference evidence="3 4" key="1">
    <citation type="submission" date="2016-12" db="EMBL/GenBank/DDBJ databases">
        <authorList>
            <person name="Song W.-J."/>
            <person name="Kurnit D.M."/>
        </authorList>
    </citation>
    <scope>NUCLEOTIDE SEQUENCE [LARGE SCALE GENOMIC DNA]</scope>
    <source>
        <strain evidence="3 4">ATCC 49181</strain>
    </source>
</reference>
<keyword evidence="4" id="KW-1185">Reference proteome</keyword>
<evidence type="ECO:0008006" key="5">
    <source>
        <dbReference type="Google" id="ProtNLM"/>
    </source>
</evidence>
<dbReference type="AlphaFoldDB" id="A0A1N6J8L6"/>
<dbReference type="Pfam" id="PF10087">
    <property type="entry name" value="DUF2325"/>
    <property type="match status" value="1"/>
</dbReference>
<dbReference type="eggNOG" id="COG3206">
    <property type="taxonomic scope" value="Bacteria"/>
</dbReference>
<comment type="similarity">
    <text evidence="1">Belongs to the UPF0751 family.</text>
</comment>
<dbReference type="EMBL" id="FSRO01000001">
    <property type="protein sequence ID" value="SIO40694.1"/>
    <property type="molecule type" value="Genomic_DNA"/>
</dbReference>
<organism evidence="3 4">
    <name type="scientific">Nitrosomonas cryotolerans ATCC 49181</name>
    <dbReference type="NCBI Taxonomy" id="1131553"/>
    <lineage>
        <taxon>Bacteria</taxon>
        <taxon>Pseudomonadati</taxon>
        <taxon>Pseudomonadota</taxon>
        <taxon>Betaproteobacteria</taxon>
        <taxon>Nitrosomonadales</taxon>
        <taxon>Nitrosomonadaceae</taxon>
        <taxon>Nitrosomonas</taxon>
    </lineage>
</organism>
<evidence type="ECO:0000313" key="3">
    <source>
        <dbReference type="EMBL" id="SIO40694.1"/>
    </source>
</evidence>
<name>A0A1N6J8L6_9PROT</name>
<keyword evidence="2" id="KW-0175">Coiled coil</keyword>
<protein>
    <recommendedName>
        <fullName evidence="5">DUF2325 domain-containing protein</fullName>
    </recommendedName>
</protein>
<evidence type="ECO:0000256" key="1">
    <source>
        <dbReference type="ARBA" id="ARBA00007189"/>
    </source>
</evidence>
<feature type="coiled-coil region" evidence="2">
    <location>
        <begin position="179"/>
        <end position="224"/>
    </location>
</feature>
<dbReference type="InterPro" id="IPR016772">
    <property type="entry name" value="UCP020408"/>
</dbReference>